<evidence type="ECO:0000313" key="2">
    <source>
        <dbReference type="EMBL" id="TDW99116.1"/>
    </source>
</evidence>
<dbReference type="CDD" id="cd00038">
    <property type="entry name" value="CAP_ED"/>
    <property type="match status" value="1"/>
</dbReference>
<gene>
    <name evidence="2" type="ORF">EDB95_0124</name>
</gene>
<dbReference type="RefSeq" id="WP_133989563.1">
    <property type="nucleotide sequence ID" value="NZ_SODV01000001.1"/>
</dbReference>
<dbReference type="SUPFAM" id="SSF51206">
    <property type="entry name" value="cAMP-binding domain-like"/>
    <property type="match status" value="1"/>
</dbReference>
<dbReference type="EMBL" id="SODV01000001">
    <property type="protein sequence ID" value="TDW99116.1"/>
    <property type="molecule type" value="Genomic_DNA"/>
</dbReference>
<evidence type="ECO:0000259" key="1">
    <source>
        <dbReference type="PROSITE" id="PS50042"/>
    </source>
</evidence>
<dbReference type="Gene3D" id="2.60.120.10">
    <property type="entry name" value="Jelly Rolls"/>
    <property type="match status" value="1"/>
</dbReference>
<dbReference type="PROSITE" id="PS50042">
    <property type="entry name" value="CNMP_BINDING_3"/>
    <property type="match status" value="1"/>
</dbReference>
<keyword evidence="3" id="KW-1185">Reference proteome</keyword>
<dbReference type="InterPro" id="IPR000595">
    <property type="entry name" value="cNMP-bd_dom"/>
</dbReference>
<name>A0A4R8DP96_9BACT</name>
<evidence type="ECO:0000313" key="3">
    <source>
        <dbReference type="Proteomes" id="UP000294498"/>
    </source>
</evidence>
<feature type="domain" description="Cyclic nucleotide-binding" evidence="1">
    <location>
        <begin position="2"/>
        <end position="109"/>
    </location>
</feature>
<comment type="caution">
    <text evidence="2">The sequence shown here is derived from an EMBL/GenBank/DDBJ whole genome shotgun (WGS) entry which is preliminary data.</text>
</comment>
<dbReference type="Proteomes" id="UP000294498">
    <property type="component" value="Unassembled WGS sequence"/>
</dbReference>
<reference evidence="2 3" key="1">
    <citation type="submission" date="2019-03" db="EMBL/GenBank/DDBJ databases">
        <title>Genomic Encyclopedia of Type Strains, Phase IV (KMG-IV): sequencing the most valuable type-strain genomes for metagenomic binning, comparative biology and taxonomic classification.</title>
        <authorList>
            <person name="Goeker M."/>
        </authorList>
    </citation>
    <scope>NUCLEOTIDE SEQUENCE [LARGE SCALE GENOMIC DNA]</scope>
    <source>
        <strain evidence="2 3">DSM 100059</strain>
    </source>
</reference>
<accession>A0A4R8DP96</accession>
<organism evidence="2 3">
    <name type="scientific">Dinghuibacter silviterrae</name>
    <dbReference type="NCBI Taxonomy" id="1539049"/>
    <lineage>
        <taxon>Bacteria</taxon>
        <taxon>Pseudomonadati</taxon>
        <taxon>Bacteroidota</taxon>
        <taxon>Chitinophagia</taxon>
        <taxon>Chitinophagales</taxon>
        <taxon>Chitinophagaceae</taxon>
        <taxon>Dinghuibacter</taxon>
    </lineage>
</organism>
<dbReference type="InterPro" id="IPR018490">
    <property type="entry name" value="cNMP-bd_dom_sf"/>
</dbReference>
<dbReference type="Pfam" id="PF00027">
    <property type="entry name" value="cNMP_binding"/>
    <property type="match status" value="1"/>
</dbReference>
<dbReference type="AlphaFoldDB" id="A0A4R8DP96"/>
<proteinExistence type="predicted"/>
<sequence>MIFSNDRHSALMPFLEKCKALQHPQEFPARTVLLQAGKVAQNFYFVEKGCLRMSFDAHGKETTVQFFFEYEGVASQESFYRRTPSMFALETIEPVVVWSIPHNIYMYAINDLAENTAFLKALVDMAYERQHHYITEFLSRIRDTPEERYKNLLRERPHIVQRVPQHYIASYLGISPVHLSRIKNKLAGKNGVRSI</sequence>
<dbReference type="InterPro" id="IPR014710">
    <property type="entry name" value="RmlC-like_jellyroll"/>
</dbReference>
<protein>
    <submittedName>
        <fullName evidence="2">CRP-like cAMP-binding protein</fullName>
    </submittedName>
</protein>
<dbReference type="OrthoDB" id="663011at2"/>